<dbReference type="GO" id="GO:0009314">
    <property type="term" value="P:response to radiation"/>
    <property type="evidence" value="ECO:0007669"/>
    <property type="project" value="UniProtKB-ARBA"/>
</dbReference>
<comment type="similarity">
    <text evidence="1 11">Belongs to the helicase family. UvrD subfamily.</text>
</comment>
<keyword evidence="4 10" id="KW-0347">Helicase</keyword>
<organism evidence="14 15">
    <name type="scientific">Weissella ceti</name>
    <dbReference type="NCBI Taxonomy" id="759620"/>
    <lineage>
        <taxon>Bacteria</taxon>
        <taxon>Bacillati</taxon>
        <taxon>Bacillota</taxon>
        <taxon>Bacilli</taxon>
        <taxon>Lactobacillales</taxon>
        <taxon>Lactobacillaceae</taxon>
        <taxon>Weissella</taxon>
    </lineage>
</organism>
<evidence type="ECO:0000256" key="5">
    <source>
        <dbReference type="ARBA" id="ARBA00022840"/>
    </source>
</evidence>
<reference evidence="15" key="2">
    <citation type="submission" date="2014-08" db="EMBL/GenBank/DDBJ databases">
        <title>Complete genome of Weissella ceti strain WS74 isolated from diseased rainbow trout in Brazil.</title>
        <authorList>
            <person name="Figueiredo H.C.P."/>
            <person name="Leal C.A.G."/>
            <person name="Pereira F.L."/>
            <person name="Soares S.C."/>
            <person name="Dorella F.A."/>
            <person name="Carvalho A.F."/>
            <person name="Azevedo V.A.C."/>
        </authorList>
    </citation>
    <scope>NUCLEOTIDE SEQUENCE [LARGE SCALE GENOMIC DNA]</scope>
    <source>
        <strain evidence="15">WS74</strain>
    </source>
</reference>
<keyword evidence="2 10" id="KW-0547">Nucleotide-binding</keyword>
<dbReference type="GO" id="GO:0033202">
    <property type="term" value="C:DNA helicase complex"/>
    <property type="evidence" value="ECO:0007669"/>
    <property type="project" value="TreeGrafter"/>
</dbReference>
<dbReference type="PATRIC" id="fig|759620.7.peg.581"/>
<reference evidence="14 15" key="1">
    <citation type="journal article" date="2014" name="Genome Announc.">
        <title>Complete Genome Sequences of Fish Pathogenic Weissella ceti Strains WS74 and WS105.</title>
        <authorList>
            <person name="Figueiredo H.C."/>
            <person name="Leal C.A."/>
            <person name="Dorella F.A."/>
            <person name="Carvalho A.F."/>
            <person name="Soares S.C."/>
            <person name="Pereira F.L."/>
            <person name="Azevedo V.A."/>
        </authorList>
    </citation>
    <scope>NUCLEOTIDE SEQUENCE [LARGE SCALE GENOMIC DNA]</scope>
    <source>
        <strain evidence="14 15">WS74</strain>
    </source>
</reference>
<dbReference type="AlphaFoldDB" id="A0A075TVF2"/>
<dbReference type="Gene3D" id="1.10.10.160">
    <property type="match status" value="1"/>
</dbReference>
<dbReference type="GO" id="GO:0005829">
    <property type="term" value="C:cytosol"/>
    <property type="evidence" value="ECO:0007669"/>
    <property type="project" value="TreeGrafter"/>
</dbReference>
<dbReference type="GO" id="GO:0000725">
    <property type="term" value="P:recombinational repair"/>
    <property type="evidence" value="ECO:0007669"/>
    <property type="project" value="TreeGrafter"/>
</dbReference>
<sequence>MTALLDGMNERQAEAVSTTEGPLMIMAGAGSGKTRVLTHRVAHLIQDLDVMPWRILAITFTNKAAREMKERIGTLVSQNDADAVWVSTFHALAVRILRRDIDRLGYKRDFTIVDASAQKSLVKRILKDMNVDTDKYDPRSVQGAISNAKNALLTPKLYAEQASGPFEDIVAKVYKEYQHQLSLAQSVDFDDLIMLTIDLLEKEPEVLNFYQEKFLYVHVDEYQDTNDAQYRLVTLLSGLHRNLAVVGDSDQSIYGWRGANMQIMLDFTKDYPDAKTVMLEQNYRSTQTILDAANGVIENNDARIAKNLWTDNGAGEKITYYRAQSDRDEAMYVISQIKKGIEDSDRNYKDFAILYRTNAQSRGMEEALVKANMPYTIVGGSKFYDRKEIRDVLAYFSLVTNPADNESFLRVVNEPKRGIGLTSLEKFRAFAAQNNWTLLETAINASLVPGLTARAANQLMAFANMINNLRATMTDDLSISDLTKAILDKSDYEKTLKANPTPENQGRLENLAEFLSVTAQFDQNYQPSEDSVSKYVDFLGELALVSDLDSVDEHSNDQVTLMTLHAAKGLEFPVVFLVGMEETLFPLGSANNEEKLMEEERRLAYVGITRAKDKLYMTNAFSRLLYGKTLTNPQSRFINEIDGNLIMSPEPISMGFSGRSGGNNDDYPFARRTQTATGTTFSGRSRVAQNQAARAAAPTISGKNTEVVAKTWRDGDQVSHKKWGIGRVVKISGEGDNTELDIVFPNDGIKRLLASFAPITKVED</sequence>
<dbReference type="GO" id="GO:0043138">
    <property type="term" value="F:3'-5' DNA helicase activity"/>
    <property type="evidence" value="ECO:0007669"/>
    <property type="project" value="UniProtKB-EC"/>
</dbReference>
<dbReference type="InterPro" id="IPR014017">
    <property type="entry name" value="DNA_helicase_UvrD-like_C"/>
</dbReference>
<dbReference type="Pfam" id="PF21196">
    <property type="entry name" value="PcrA_UvrD_tudor"/>
    <property type="match status" value="1"/>
</dbReference>
<dbReference type="PANTHER" id="PTHR11070:SF2">
    <property type="entry name" value="ATP-DEPENDENT DNA HELICASE SRS2"/>
    <property type="match status" value="1"/>
</dbReference>
<dbReference type="InterPro" id="IPR000212">
    <property type="entry name" value="DNA_helicase_UvrD/REP"/>
</dbReference>
<dbReference type="GO" id="GO:0005524">
    <property type="term" value="F:ATP binding"/>
    <property type="evidence" value="ECO:0007669"/>
    <property type="project" value="UniProtKB-UniRule"/>
</dbReference>
<evidence type="ECO:0000313" key="14">
    <source>
        <dbReference type="EMBL" id="AIM62853.1"/>
    </source>
</evidence>
<dbReference type="STRING" id="759620.WS105_0598"/>
<dbReference type="KEGG" id="wci:WS105_0598"/>
<gene>
    <name evidence="14" type="ORF">WS74_0601</name>
</gene>
<accession>A0A075TVF2</accession>
<dbReference type="NCBIfam" id="TIGR01073">
    <property type="entry name" value="pcrA"/>
    <property type="match status" value="1"/>
</dbReference>
<evidence type="ECO:0000256" key="8">
    <source>
        <dbReference type="ARBA" id="ARBA00034617"/>
    </source>
</evidence>
<dbReference type="Pfam" id="PF00580">
    <property type="entry name" value="UvrD-helicase"/>
    <property type="match status" value="1"/>
</dbReference>
<evidence type="ECO:0000256" key="3">
    <source>
        <dbReference type="ARBA" id="ARBA00022801"/>
    </source>
</evidence>
<feature type="domain" description="UvrD-like helicase C-terminal" evidence="13">
    <location>
        <begin position="287"/>
        <end position="569"/>
    </location>
</feature>
<keyword evidence="7" id="KW-0413">Isomerase</keyword>
<dbReference type="PROSITE" id="PS51198">
    <property type="entry name" value="UVRD_HELICASE_ATP_BIND"/>
    <property type="match status" value="1"/>
</dbReference>
<dbReference type="PROSITE" id="PS51217">
    <property type="entry name" value="UVRD_HELICASE_CTER"/>
    <property type="match status" value="1"/>
</dbReference>
<evidence type="ECO:0000256" key="11">
    <source>
        <dbReference type="RuleBase" id="RU364053"/>
    </source>
</evidence>
<dbReference type="GO" id="GO:0016887">
    <property type="term" value="F:ATP hydrolysis activity"/>
    <property type="evidence" value="ECO:0007669"/>
    <property type="project" value="RHEA"/>
</dbReference>
<dbReference type="EC" id="5.6.2.4" evidence="11"/>
<protein>
    <recommendedName>
        <fullName evidence="11">ATP-dependent DNA helicase</fullName>
        <ecNumber evidence="11">5.6.2.4</ecNumber>
    </recommendedName>
</protein>
<dbReference type="GO" id="GO:0006260">
    <property type="term" value="P:DNA replication"/>
    <property type="evidence" value="ECO:0007669"/>
    <property type="project" value="InterPro"/>
</dbReference>
<dbReference type="OrthoDB" id="9810135at2"/>
<dbReference type="InterPro" id="IPR014016">
    <property type="entry name" value="UvrD-like_ATP-bd"/>
</dbReference>
<name>A0A075TVF2_9LACO</name>
<evidence type="ECO:0000256" key="2">
    <source>
        <dbReference type="ARBA" id="ARBA00022741"/>
    </source>
</evidence>
<evidence type="ECO:0000256" key="10">
    <source>
        <dbReference type="PROSITE-ProRule" id="PRU00560"/>
    </source>
</evidence>
<dbReference type="KEGG" id="wce:WS08_0600"/>
<dbReference type="CDD" id="cd17932">
    <property type="entry name" value="DEXQc_UvrD"/>
    <property type="match status" value="1"/>
</dbReference>
<feature type="domain" description="UvrD-like helicase ATP-binding" evidence="12">
    <location>
        <begin position="6"/>
        <end position="286"/>
    </location>
</feature>
<evidence type="ECO:0000256" key="6">
    <source>
        <dbReference type="ARBA" id="ARBA00023125"/>
    </source>
</evidence>
<evidence type="ECO:0000259" key="13">
    <source>
        <dbReference type="PROSITE" id="PS51217"/>
    </source>
</evidence>
<dbReference type="InterPro" id="IPR005751">
    <property type="entry name" value="ATP-dep_DNA_helicase_PcrA"/>
</dbReference>
<dbReference type="InterPro" id="IPR013986">
    <property type="entry name" value="DExx_box_DNA_helicase_dom_sf"/>
</dbReference>
<dbReference type="KEGG" id="wct:WS74_0601"/>
<dbReference type="PANTHER" id="PTHR11070">
    <property type="entry name" value="UVRD / RECB / PCRA DNA HELICASE FAMILY MEMBER"/>
    <property type="match status" value="1"/>
</dbReference>
<evidence type="ECO:0000259" key="12">
    <source>
        <dbReference type="PROSITE" id="PS51198"/>
    </source>
</evidence>
<dbReference type="SUPFAM" id="SSF52540">
    <property type="entry name" value="P-loop containing nucleoside triphosphate hydrolases"/>
    <property type="match status" value="1"/>
</dbReference>
<comment type="catalytic activity">
    <reaction evidence="8">
        <text>Couples ATP hydrolysis with the unwinding of duplex DNA by translocating in the 3'-5' direction.</text>
        <dbReference type="EC" id="5.6.2.4"/>
    </reaction>
</comment>
<dbReference type="FunFam" id="1.10.10.160:FF:000001">
    <property type="entry name" value="ATP-dependent DNA helicase"/>
    <property type="match status" value="1"/>
</dbReference>
<comment type="catalytic activity">
    <reaction evidence="9 11">
        <text>ATP + H2O = ADP + phosphate + H(+)</text>
        <dbReference type="Rhea" id="RHEA:13065"/>
        <dbReference type="ChEBI" id="CHEBI:15377"/>
        <dbReference type="ChEBI" id="CHEBI:15378"/>
        <dbReference type="ChEBI" id="CHEBI:30616"/>
        <dbReference type="ChEBI" id="CHEBI:43474"/>
        <dbReference type="ChEBI" id="CHEBI:456216"/>
        <dbReference type="EC" id="5.6.2.4"/>
    </reaction>
</comment>
<proteinExistence type="inferred from homology"/>
<dbReference type="Gene3D" id="3.40.50.300">
    <property type="entry name" value="P-loop containing nucleotide triphosphate hydrolases"/>
    <property type="match status" value="2"/>
</dbReference>
<feature type="binding site" evidence="10">
    <location>
        <begin position="27"/>
        <end position="34"/>
    </location>
    <ligand>
        <name>ATP</name>
        <dbReference type="ChEBI" id="CHEBI:30616"/>
    </ligand>
</feature>
<evidence type="ECO:0000256" key="4">
    <source>
        <dbReference type="ARBA" id="ARBA00022806"/>
    </source>
</evidence>
<dbReference type="InterPro" id="IPR027417">
    <property type="entry name" value="P-loop_NTPase"/>
</dbReference>
<keyword evidence="6 11" id="KW-0238">DNA-binding</keyword>
<dbReference type="CDD" id="cd18807">
    <property type="entry name" value="SF1_C_UvrD"/>
    <property type="match status" value="1"/>
</dbReference>
<keyword evidence="15" id="KW-1185">Reference proteome</keyword>
<dbReference type="FunFam" id="1.10.486.10:FF:000003">
    <property type="entry name" value="ATP-dependent DNA helicase"/>
    <property type="match status" value="1"/>
</dbReference>
<evidence type="ECO:0000256" key="9">
    <source>
        <dbReference type="ARBA" id="ARBA00048988"/>
    </source>
</evidence>
<keyword evidence="5 10" id="KW-0067">ATP-binding</keyword>
<evidence type="ECO:0000256" key="7">
    <source>
        <dbReference type="ARBA" id="ARBA00023235"/>
    </source>
</evidence>
<dbReference type="Gene3D" id="1.10.486.10">
    <property type="entry name" value="PCRA, domain 4"/>
    <property type="match status" value="1"/>
</dbReference>
<dbReference type="Pfam" id="PF13361">
    <property type="entry name" value="UvrD_C"/>
    <property type="match status" value="1"/>
</dbReference>
<dbReference type="RefSeq" id="WP_009765301.1">
    <property type="nucleotide sequence ID" value="NZ_CP009223.1"/>
</dbReference>
<dbReference type="GO" id="GO:0003677">
    <property type="term" value="F:DNA binding"/>
    <property type="evidence" value="ECO:0007669"/>
    <property type="project" value="UniProtKB-KW"/>
</dbReference>
<evidence type="ECO:0000313" key="15">
    <source>
        <dbReference type="Proteomes" id="UP000029079"/>
    </source>
</evidence>
<keyword evidence="3 10" id="KW-0378">Hydrolase</keyword>
<dbReference type="EMBL" id="CP009223">
    <property type="protein sequence ID" value="AIM62853.1"/>
    <property type="molecule type" value="Genomic_DNA"/>
</dbReference>
<evidence type="ECO:0000256" key="1">
    <source>
        <dbReference type="ARBA" id="ARBA00009922"/>
    </source>
</evidence>
<dbReference type="Proteomes" id="UP000029079">
    <property type="component" value="Chromosome"/>
</dbReference>